<feature type="region of interest" description="Disordered" evidence="4">
    <location>
        <begin position="137"/>
        <end position="157"/>
    </location>
</feature>
<evidence type="ECO:0000313" key="5">
    <source>
        <dbReference type="EMBL" id="RVX13714.1"/>
    </source>
</evidence>
<sequence length="748" mass="83909">MVMDRSLSRLYGSIHGIKFSEDSVSILSDQNLSNGPGSEVPIGCVDIPPFPPDPGSSNKATWSSVRREEDPHEDCDFSDVVLKYINEMLMEEKIEEKTCMFQESSALQTTEKSFYDVIGEKYPPPIDHRLMKSSPYVEENQENSSENSSGKCSSYSSITSSTSDGNLVEHVWNGDLGECKSAHSASQSTSQSFSSSSNGASNIANGYVDSPMSTLRIPDIFSDNEAASLFRKGVEEASKFLPSSTGLFVDLVTENSRGLVKQDPKDVVVKMEKKHRNEYFTGVSRGKKNPYPEDLDSEEERNSKQSAVYNEMTVTSEMFDLVLLCNEGKGEAALRESFQNEANKTVQQDGQSKGSNTGKSRGRKKGGGKDLVDLTTLLTLCAQAVAADDWRTANEQLKQIRQHASPTGDGRQRMAHYFANGLEARMAGSGTRIYKAVITKPTSAAIVLKAYHLLLAVCPFKKLPNFFSNKTITKVAERAARLHIVDFGILYGFQWPSLIQRLASRPGGPPKLRITGIDLPQPGFRPAERVEETGHRLANYARSFNVPFEFNAIAQKWETIQVEDLKIDSDELLVVNCNCRFRNLLDETVVVESPRNIVLNLIRKMNPDIFIQGIVNGGYGAPFFLSRFREALFHFSALFDILEATVPRQTLERTLIEREIFGWDAMNVIACEGSERIERPETYRQWQIRNLRAGFRQLPLDQEIFNIAKEKVKLWYHKDFAVDQDGQWLLQGWKGRIIFAISSWKAVQ</sequence>
<feature type="compositionally biased region" description="Low complexity" evidence="4">
    <location>
        <begin position="142"/>
        <end position="157"/>
    </location>
</feature>
<dbReference type="PANTHER" id="PTHR31636">
    <property type="entry name" value="OSJNBA0084A10.13 PROTEIN-RELATED"/>
    <property type="match status" value="1"/>
</dbReference>
<proteinExistence type="inferred from homology"/>
<comment type="caution">
    <text evidence="3">Lacks conserved residue(s) required for the propagation of feature annotation.</text>
</comment>
<comment type="caution">
    <text evidence="5">The sequence shown here is derived from an EMBL/GenBank/DDBJ whole genome shotgun (WGS) entry which is preliminary data.</text>
</comment>
<dbReference type="AlphaFoldDB" id="A0A438JXM1"/>
<evidence type="ECO:0000256" key="2">
    <source>
        <dbReference type="ARBA" id="ARBA00023163"/>
    </source>
</evidence>
<evidence type="ECO:0000256" key="1">
    <source>
        <dbReference type="ARBA" id="ARBA00023015"/>
    </source>
</evidence>
<dbReference type="Proteomes" id="UP000288805">
    <property type="component" value="Unassembled WGS sequence"/>
</dbReference>
<reference evidence="5 6" key="1">
    <citation type="journal article" date="2018" name="PLoS Genet.">
        <title>Population sequencing reveals clonal diversity and ancestral inbreeding in the grapevine cultivar Chardonnay.</title>
        <authorList>
            <person name="Roach M.J."/>
            <person name="Johnson D.L."/>
            <person name="Bohlmann J."/>
            <person name="van Vuuren H.J."/>
            <person name="Jones S.J."/>
            <person name="Pretorius I.S."/>
            <person name="Schmidt S.A."/>
            <person name="Borneman A.R."/>
        </authorList>
    </citation>
    <scope>NUCLEOTIDE SEQUENCE [LARGE SCALE GENOMIC DNA]</scope>
    <source>
        <strain evidence="6">cv. Chardonnay</strain>
        <tissue evidence="5">Leaf</tissue>
    </source>
</reference>
<feature type="compositionally biased region" description="Polar residues" evidence="4">
    <location>
        <begin position="341"/>
        <end position="351"/>
    </location>
</feature>
<dbReference type="InterPro" id="IPR005202">
    <property type="entry name" value="TF_GRAS"/>
</dbReference>
<feature type="region of interest" description="Disordered" evidence="4">
    <location>
        <begin position="281"/>
        <end position="304"/>
    </location>
</feature>
<comment type="similarity">
    <text evidence="3">Belongs to the GRAS family.</text>
</comment>
<keyword evidence="2" id="KW-0804">Transcription</keyword>
<accession>A0A438JXM1</accession>
<feature type="region of interest" description="SAW" evidence="3">
    <location>
        <begin position="670"/>
        <end position="745"/>
    </location>
</feature>
<gene>
    <name evidence="5" type="primary">SCL14_12</name>
    <name evidence="5" type="ORF">CK203_010178</name>
</gene>
<dbReference type="EMBL" id="QGNW01000023">
    <property type="protein sequence ID" value="RVX13714.1"/>
    <property type="molecule type" value="Genomic_DNA"/>
</dbReference>
<dbReference type="Pfam" id="PF03514">
    <property type="entry name" value="GRAS"/>
    <property type="match status" value="1"/>
</dbReference>
<keyword evidence="1" id="KW-0805">Transcription regulation</keyword>
<evidence type="ECO:0000313" key="6">
    <source>
        <dbReference type="Proteomes" id="UP000288805"/>
    </source>
</evidence>
<dbReference type="PROSITE" id="PS50985">
    <property type="entry name" value="GRAS"/>
    <property type="match status" value="1"/>
</dbReference>
<feature type="region of interest" description="Leucine repeat I (LRI)" evidence="3">
    <location>
        <begin position="372"/>
        <end position="432"/>
    </location>
</feature>
<feature type="region of interest" description="VHIID" evidence="3">
    <location>
        <begin position="451"/>
        <end position="516"/>
    </location>
</feature>
<protein>
    <submittedName>
        <fullName evidence="5">Scarecrow-like protein 14</fullName>
    </submittedName>
</protein>
<name>A0A438JXM1_VITVI</name>
<feature type="region of interest" description="Leucine repeat II (LRII)" evidence="3">
    <location>
        <begin position="532"/>
        <end position="564"/>
    </location>
</feature>
<evidence type="ECO:0000256" key="4">
    <source>
        <dbReference type="SAM" id="MobiDB-lite"/>
    </source>
</evidence>
<organism evidence="5 6">
    <name type="scientific">Vitis vinifera</name>
    <name type="common">Grape</name>
    <dbReference type="NCBI Taxonomy" id="29760"/>
    <lineage>
        <taxon>Eukaryota</taxon>
        <taxon>Viridiplantae</taxon>
        <taxon>Streptophyta</taxon>
        <taxon>Embryophyta</taxon>
        <taxon>Tracheophyta</taxon>
        <taxon>Spermatophyta</taxon>
        <taxon>Magnoliopsida</taxon>
        <taxon>eudicotyledons</taxon>
        <taxon>Gunneridae</taxon>
        <taxon>Pentapetalae</taxon>
        <taxon>rosids</taxon>
        <taxon>Vitales</taxon>
        <taxon>Vitaceae</taxon>
        <taxon>Viteae</taxon>
        <taxon>Vitis</taxon>
    </lineage>
</organism>
<feature type="short sequence motif" description="VHIID" evidence="3">
    <location>
        <begin position="482"/>
        <end position="486"/>
    </location>
</feature>
<feature type="region of interest" description="Disordered" evidence="4">
    <location>
        <begin position="341"/>
        <end position="368"/>
    </location>
</feature>
<evidence type="ECO:0000256" key="3">
    <source>
        <dbReference type="PROSITE-ProRule" id="PRU01191"/>
    </source>
</evidence>